<dbReference type="SUPFAM" id="SSF50156">
    <property type="entry name" value="PDZ domain-like"/>
    <property type="match status" value="2"/>
</dbReference>
<accession>A0A8J7NZZ7</accession>
<feature type="region of interest" description="Disordered" evidence="1">
    <location>
        <begin position="1"/>
        <end position="376"/>
    </location>
</feature>
<dbReference type="GO" id="GO:0050930">
    <property type="term" value="P:induction of positive chemotaxis"/>
    <property type="evidence" value="ECO:0007669"/>
    <property type="project" value="InterPro"/>
</dbReference>
<dbReference type="InterPro" id="IPR001478">
    <property type="entry name" value="PDZ"/>
</dbReference>
<protein>
    <submittedName>
        <fullName evidence="3">IL16 protein</fullName>
    </submittedName>
</protein>
<feature type="non-terminal residue" evidence="3">
    <location>
        <position position="1"/>
    </location>
</feature>
<name>A0A8J7NZZ7_ATRSP</name>
<feature type="non-terminal residue" evidence="3">
    <location>
        <position position="664"/>
    </location>
</feature>
<feature type="region of interest" description="Disordered" evidence="1">
    <location>
        <begin position="547"/>
        <end position="573"/>
    </location>
</feature>
<feature type="compositionally biased region" description="Polar residues" evidence="1">
    <location>
        <begin position="23"/>
        <end position="38"/>
    </location>
</feature>
<feature type="compositionally biased region" description="Low complexity" evidence="1">
    <location>
        <begin position="254"/>
        <end position="263"/>
    </location>
</feature>
<evidence type="ECO:0000313" key="4">
    <source>
        <dbReference type="Proteomes" id="UP000736164"/>
    </source>
</evidence>
<feature type="compositionally biased region" description="Basic and acidic residues" evidence="1">
    <location>
        <begin position="39"/>
        <end position="50"/>
    </location>
</feature>
<keyword evidence="4" id="KW-1185">Reference proteome</keyword>
<comment type="caution">
    <text evidence="3">The sequence shown here is derived from an EMBL/GenBank/DDBJ whole genome shotgun (WGS) entry which is preliminary data.</text>
</comment>
<feature type="domain" description="PDZ" evidence="2">
    <location>
        <begin position="458"/>
        <end position="541"/>
    </location>
</feature>
<dbReference type="FunFam" id="2.30.42.10:FF:000122">
    <property type="entry name" value="Pro-interleukin-16"/>
    <property type="match status" value="1"/>
</dbReference>
<dbReference type="AlphaFoldDB" id="A0A8J7NZZ7"/>
<feature type="compositionally biased region" description="Low complexity" evidence="1">
    <location>
        <begin position="365"/>
        <end position="376"/>
    </location>
</feature>
<dbReference type="EMBL" id="JAAWVO010054620">
    <property type="protein sequence ID" value="MBN3321294.1"/>
    <property type="molecule type" value="Genomic_DNA"/>
</dbReference>
<dbReference type="GO" id="GO:0030595">
    <property type="term" value="P:leukocyte chemotaxis"/>
    <property type="evidence" value="ECO:0007669"/>
    <property type="project" value="TreeGrafter"/>
</dbReference>
<dbReference type="Proteomes" id="UP000736164">
    <property type="component" value="Unassembled WGS sequence"/>
</dbReference>
<feature type="compositionally biased region" description="Polar residues" evidence="1">
    <location>
        <begin position="302"/>
        <end position="319"/>
    </location>
</feature>
<evidence type="ECO:0000259" key="2">
    <source>
        <dbReference type="PROSITE" id="PS50106"/>
    </source>
</evidence>
<dbReference type="PANTHER" id="PTHR48484">
    <property type="entry name" value="PRO-INTERLEUKIN-16"/>
    <property type="match status" value="1"/>
</dbReference>
<feature type="compositionally biased region" description="Acidic residues" evidence="1">
    <location>
        <begin position="340"/>
        <end position="359"/>
    </location>
</feature>
<feature type="compositionally biased region" description="Polar residues" evidence="1">
    <location>
        <begin position="53"/>
        <end position="65"/>
    </location>
</feature>
<dbReference type="Pfam" id="PF00595">
    <property type="entry name" value="PDZ"/>
    <property type="match status" value="2"/>
</dbReference>
<evidence type="ECO:0000256" key="1">
    <source>
        <dbReference type="SAM" id="MobiDB-lite"/>
    </source>
</evidence>
<dbReference type="GO" id="GO:0042609">
    <property type="term" value="F:CD4 receptor binding"/>
    <property type="evidence" value="ECO:0007669"/>
    <property type="project" value="TreeGrafter"/>
</dbReference>
<reference evidence="3" key="1">
    <citation type="journal article" date="2021" name="Cell">
        <title>Tracing the genetic footprints of vertebrate landing in non-teleost ray-finned fishes.</title>
        <authorList>
            <person name="Bi X."/>
            <person name="Wang K."/>
            <person name="Yang L."/>
            <person name="Pan H."/>
            <person name="Jiang H."/>
            <person name="Wei Q."/>
            <person name="Fang M."/>
            <person name="Yu H."/>
            <person name="Zhu C."/>
            <person name="Cai Y."/>
            <person name="He Y."/>
            <person name="Gan X."/>
            <person name="Zeng H."/>
            <person name="Yu D."/>
            <person name="Zhu Y."/>
            <person name="Jiang H."/>
            <person name="Qiu Q."/>
            <person name="Yang H."/>
            <person name="Zhang Y.E."/>
            <person name="Wang W."/>
            <person name="Zhu M."/>
            <person name="He S."/>
            <person name="Zhang G."/>
        </authorList>
    </citation>
    <scope>NUCLEOTIDE SEQUENCE</scope>
    <source>
        <strain evidence="3">Allg_001</strain>
    </source>
</reference>
<dbReference type="PANTHER" id="PTHR48484:SF1">
    <property type="entry name" value="DENTIN SIALOPHOSPHOPROTEIN"/>
    <property type="match status" value="1"/>
</dbReference>
<dbReference type="PROSITE" id="PS50106">
    <property type="entry name" value="PDZ"/>
    <property type="match status" value="2"/>
</dbReference>
<dbReference type="InterPro" id="IPR055287">
    <property type="entry name" value="IL-16-like"/>
</dbReference>
<dbReference type="CDD" id="cd06762">
    <property type="entry name" value="PDZ6_PDZD2-PDZ3_hPro-IL-16-like"/>
    <property type="match status" value="1"/>
</dbReference>
<dbReference type="GO" id="GO:0005125">
    <property type="term" value="F:cytokine activity"/>
    <property type="evidence" value="ECO:0007669"/>
    <property type="project" value="InterPro"/>
</dbReference>
<feature type="compositionally biased region" description="Basic and acidic residues" evidence="1">
    <location>
        <begin position="105"/>
        <end position="123"/>
    </location>
</feature>
<feature type="domain" description="PDZ" evidence="2">
    <location>
        <begin position="577"/>
        <end position="647"/>
    </location>
</feature>
<sequence>MTSAPSLRRDSGRDGEGAARTVTGVQRTPNSGVLSQQRELPRKPWDESRYRSHASTSDPGRQLSIQERPPALQPSQSRSGGGGGGSRPDFRDTAVSTETVRNKIHRFETLAHRKDSPAPKPDQRPGPSSSFQRAARVFSETAPGADPQRRGRPAWRRGDEERAAAWVRSASLDSAPRLGNPPADPDREEEAGGGDPQVARPPAGSDVRTGTGDECDSPAPKPTVPDSGTAAAPQEDTSKPGSPLVVGLGPITGNFNNNSSNGLPPSPIARTGLAPASRPAGHLPDLVPSGLLREPHPGKTPSPWTSSPGLPRPQEQTGESLRPPPAAPESRDTWGRWSSEEEDSHSESSDGDGDGEDTDSDRSDSGSSSLTITSSFSQSDRRSFSVSLADLCGLGGADDWDDSDAEDSRSLRSASLSSSMSSALSMVSIIPHDELESLLDDVRAAGEETLANCEDIQVVVLHKEAGSGLGFTVAGGVDQNKPVTVHRVFPCGLAAQEGSIREGDRVLSINGTALQAAAHWEALRTLRRARSREQAIVVLQKGTCTPAATAEPQGNEHRAAGTQPHSLPLSDAQPGKTVRLILTKSSSDLGFSLEGGRGSNQGDRPLTVKKVFPGGPVDQVLPGDEVLEVKGRSLRGLRRLEAWNWIKMLPPGPVEVLLQRPCRL</sequence>
<dbReference type="InterPro" id="IPR036034">
    <property type="entry name" value="PDZ_sf"/>
</dbReference>
<evidence type="ECO:0000313" key="3">
    <source>
        <dbReference type="EMBL" id="MBN3321294.1"/>
    </source>
</evidence>
<gene>
    <name evidence="3" type="primary">Il16_1</name>
    <name evidence="3" type="ORF">GTO95_0010537</name>
</gene>
<feature type="compositionally biased region" description="Basic and acidic residues" evidence="1">
    <location>
        <begin position="7"/>
        <end position="17"/>
    </location>
</feature>
<dbReference type="SMART" id="SM00228">
    <property type="entry name" value="PDZ"/>
    <property type="match status" value="2"/>
</dbReference>
<proteinExistence type="predicted"/>
<dbReference type="Gene3D" id="2.30.42.10">
    <property type="match status" value="2"/>
</dbReference>
<organism evidence="3 4">
    <name type="scientific">Atractosteus spatula</name>
    <name type="common">Alligator gar</name>
    <name type="synonym">Lepisosteus spatula</name>
    <dbReference type="NCBI Taxonomy" id="7917"/>
    <lineage>
        <taxon>Eukaryota</taxon>
        <taxon>Metazoa</taxon>
        <taxon>Chordata</taxon>
        <taxon>Craniata</taxon>
        <taxon>Vertebrata</taxon>
        <taxon>Euteleostomi</taxon>
        <taxon>Actinopterygii</taxon>
        <taxon>Neopterygii</taxon>
        <taxon>Holostei</taxon>
        <taxon>Semionotiformes</taxon>
        <taxon>Lepisosteidae</taxon>
        <taxon>Atractosteus</taxon>
    </lineage>
</organism>